<accession>A0A1M5KSH6</accession>
<feature type="region of interest" description="Disordered" evidence="1">
    <location>
        <begin position="1"/>
        <end position="38"/>
    </location>
</feature>
<dbReference type="AlphaFoldDB" id="A0A1M5KSH6"/>
<dbReference type="EMBL" id="FQVU01000003">
    <property type="protein sequence ID" value="SHG55744.1"/>
    <property type="molecule type" value="Genomic_DNA"/>
</dbReference>
<name>A0A1M5KSH6_9ACTN</name>
<feature type="compositionally biased region" description="Basic and acidic residues" evidence="1">
    <location>
        <begin position="18"/>
        <end position="36"/>
    </location>
</feature>
<reference evidence="2 3" key="1">
    <citation type="submission" date="2016-11" db="EMBL/GenBank/DDBJ databases">
        <authorList>
            <person name="Jaros S."/>
            <person name="Januszkiewicz K."/>
            <person name="Wedrychowicz H."/>
        </authorList>
    </citation>
    <scope>NUCLEOTIDE SEQUENCE [LARGE SCALE GENOMIC DNA]</scope>
    <source>
        <strain evidence="2 3">DSM 45627</strain>
    </source>
</reference>
<dbReference type="RefSeq" id="WP_073390145.1">
    <property type="nucleotide sequence ID" value="NZ_FQVU01000003.1"/>
</dbReference>
<evidence type="ECO:0000256" key="1">
    <source>
        <dbReference type="SAM" id="MobiDB-lite"/>
    </source>
</evidence>
<evidence type="ECO:0000313" key="3">
    <source>
        <dbReference type="Proteomes" id="UP000186132"/>
    </source>
</evidence>
<evidence type="ECO:0000313" key="2">
    <source>
        <dbReference type="EMBL" id="SHG55744.1"/>
    </source>
</evidence>
<dbReference type="Proteomes" id="UP000186132">
    <property type="component" value="Unassembled WGS sequence"/>
</dbReference>
<sequence length="65" mass="6524">MRLSEILVSKPERRRRAAAREAQARGEDPQAARDAVDAACTHAATDGANAAGAAAAVTTIGPGPG</sequence>
<gene>
    <name evidence="2" type="ORF">SAMN05443575_2247</name>
</gene>
<proteinExistence type="predicted"/>
<keyword evidence="3" id="KW-1185">Reference proteome</keyword>
<protein>
    <submittedName>
        <fullName evidence="2">Uncharacterized protein</fullName>
    </submittedName>
</protein>
<dbReference type="STRING" id="1206085.SAMN05443575_2247"/>
<organism evidence="2 3">
    <name type="scientific">Jatrophihabitans endophyticus</name>
    <dbReference type="NCBI Taxonomy" id="1206085"/>
    <lineage>
        <taxon>Bacteria</taxon>
        <taxon>Bacillati</taxon>
        <taxon>Actinomycetota</taxon>
        <taxon>Actinomycetes</taxon>
        <taxon>Jatrophihabitantales</taxon>
        <taxon>Jatrophihabitantaceae</taxon>
        <taxon>Jatrophihabitans</taxon>
    </lineage>
</organism>